<gene>
    <name evidence="10" type="ORF">FB467_3687</name>
</gene>
<feature type="compositionally biased region" description="Low complexity" evidence="8">
    <location>
        <begin position="1"/>
        <end position="11"/>
    </location>
</feature>
<evidence type="ECO:0000256" key="9">
    <source>
        <dbReference type="SAM" id="Phobius"/>
    </source>
</evidence>
<evidence type="ECO:0000256" key="2">
    <source>
        <dbReference type="ARBA" id="ARBA00007935"/>
    </source>
</evidence>
<proteinExistence type="inferred from homology"/>
<sequence length="382" mass="39185">MSILTPAHRAPAPLPAHGPHPSPSEPDDGGRGGRNRRGRRGRGGRPGQRGGTLVWGVGLAVALVASISVAITIGPAGLSVAEVWTVVGDRLGWAHSDLTPIREGIVWEIRLPRVLTAAAVGAGLGLSGAVMQALTRNPLADPFLLGLSSGASTGAVLVLLLGLSVVLPLAAFLGAIAALVATLLLARSLGTITPSRTVLAGLAVSSFAGAITSLLVFWNAQGDAFREVLNWLLGSLAGAEWDAVAIAWGALLAVGIPMVLYGRVLDAFAFGDTAAATLGVDVARTRWLLLSGAAVLTGAMVSVSGSIGFVGLVLPNAVRLVVGSRHRQLLPLTVLLGAVFMVWVDTLARTLFDPRELPVGIITVLVGAPVFVLVLVRNRARA</sequence>
<comment type="caution">
    <text evidence="10">The sequence shown here is derived from an EMBL/GenBank/DDBJ whole genome shotgun (WGS) entry which is preliminary data.</text>
</comment>
<evidence type="ECO:0000313" key="11">
    <source>
        <dbReference type="Proteomes" id="UP000319516"/>
    </source>
</evidence>
<feature type="transmembrane region" description="Helical" evidence="9">
    <location>
        <begin position="241"/>
        <end position="260"/>
    </location>
</feature>
<evidence type="ECO:0000256" key="8">
    <source>
        <dbReference type="SAM" id="MobiDB-lite"/>
    </source>
</evidence>
<evidence type="ECO:0000256" key="5">
    <source>
        <dbReference type="ARBA" id="ARBA00022692"/>
    </source>
</evidence>
<feature type="transmembrane region" description="Helical" evidence="9">
    <location>
        <begin position="293"/>
        <end position="317"/>
    </location>
</feature>
<feature type="transmembrane region" description="Helical" evidence="9">
    <location>
        <begin position="114"/>
        <end position="131"/>
    </location>
</feature>
<dbReference type="PANTHER" id="PTHR30472">
    <property type="entry name" value="FERRIC ENTEROBACTIN TRANSPORT SYSTEM PERMEASE PROTEIN"/>
    <property type="match status" value="1"/>
</dbReference>
<name>A0A542YWM6_9MICO</name>
<dbReference type="AlphaFoldDB" id="A0A542YWM6"/>
<dbReference type="PANTHER" id="PTHR30472:SF67">
    <property type="entry name" value="PERMEASE OF ABC TRANSPORTER-RELATED"/>
    <property type="match status" value="1"/>
</dbReference>
<dbReference type="Gene3D" id="1.10.3470.10">
    <property type="entry name" value="ABC transporter involved in vitamin B12 uptake, BtuC"/>
    <property type="match status" value="1"/>
</dbReference>
<evidence type="ECO:0000313" key="10">
    <source>
        <dbReference type="EMBL" id="TQL52500.1"/>
    </source>
</evidence>
<dbReference type="EMBL" id="VFOP01000001">
    <property type="protein sequence ID" value="TQL52500.1"/>
    <property type="molecule type" value="Genomic_DNA"/>
</dbReference>
<evidence type="ECO:0000256" key="6">
    <source>
        <dbReference type="ARBA" id="ARBA00022989"/>
    </source>
</evidence>
<comment type="similarity">
    <text evidence="2">Belongs to the binding-protein-dependent transport system permease family. FecCD subfamily.</text>
</comment>
<organism evidence="10 11">
    <name type="scientific">Ornithinicoccus hortensis</name>
    <dbReference type="NCBI Taxonomy" id="82346"/>
    <lineage>
        <taxon>Bacteria</taxon>
        <taxon>Bacillati</taxon>
        <taxon>Actinomycetota</taxon>
        <taxon>Actinomycetes</taxon>
        <taxon>Micrococcales</taxon>
        <taxon>Intrasporangiaceae</taxon>
        <taxon>Ornithinicoccus</taxon>
    </lineage>
</organism>
<keyword evidence="7 9" id="KW-0472">Membrane</keyword>
<feature type="transmembrane region" description="Helical" evidence="9">
    <location>
        <begin position="357"/>
        <end position="376"/>
    </location>
</feature>
<dbReference type="InterPro" id="IPR022410">
    <property type="entry name" value="ABC_transptr_permease_F420-0"/>
</dbReference>
<dbReference type="GO" id="GO:0005886">
    <property type="term" value="C:plasma membrane"/>
    <property type="evidence" value="ECO:0007669"/>
    <property type="project" value="UniProtKB-SubCell"/>
</dbReference>
<dbReference type="Pfam" id="PF01032">
    <property type="entry name" value="FecCD"/>
    <property type="match status" value="1"/>
</dbReference>
<dbReference type="FunFam" id="1.10.3470.10:FF:000001">
    <property type="entry name" value="Vitamin B12 ABC transporter permease BtuC"/>
    <property type="match status" value="1"/>
</dbReference>
<keyword evidence="11" id="KW-1185">Reference proteome</keyword>
<evidence type="ECO:0000256" key="4">
    <source>
        <dbReference type="ARBA" id="ARBA00022475"/>
    </source>
</evidence>
<reference evidence="10 11" key="1">
    <citation type="submission" date="2019-06" db="EMBL/GenBank/DDBJ databases">
        <title>Sequencing the genomes of 1000 actinobacteria strains.</title>
        <authorList>
            <person name="Klenk H.-P."/>
        </authorList>
    </citation>
    <scope>NUCLEOTIDE SEQUENCE [LARGE SCALE GENOMIC DNA]</scope>
    <source>
        <strain evidence="10 11">DSM 12335</strain>
    </source>
</reference>
<feature type="transmembrane region" description="Helical" evidence="9">
    <location>
        <begin position="169"/>
        <end position="186"/>
    </location>
</feature>
<dbReference type="GO" id="GO:0022857">
    <property type="term" value="F:transmembrane transporter activity"/>
    <property type="evidence" value="ECO:0007669"/>
    <property type="project" value="InterPro"/>
</dbReference>
<dbReference type="SUPFAM" id="SSF81345">
    <property type="entry name" value="ABC transporter involved in vitamin B12 uptake, BtuC"/>
    <property type="match status" value="1"/>
</dbReference>
<keyword evidence="4" id="KW-1003">Cell membrane</keyword>
<protein>
    <submittedName>
        <fullName evidence="10">Iron complex transport system permease protein</fullName>
    </submittedName>
</protein>
<dbReference type="GO" id="GO:0033214">
    <property type="term" value="P:siderophore-iron import into cell"/>
    <property type="evidence" value="ECO:0007669"/>
    <property type="project" value="TreeGrafter"/>
</dbReference>
<keyword evidence="6 9" id="KW-1133">Transmembrane helix</keyword>
<feature type="transmembrane region" description="Helical" evidence="9">
    <location>
        <begin position="198"/>
        <end position="221"/>
    </location>
</feature>
<keyword evidence="3" id="KW-0813">Transport</keyword>
<keyword evidence="5 9" id="KW-0812">Transmembrane</keyword>
<evidence type="ECO:0000256" key="1">
    <source>
        <dbReference type="ARBA" id="ARBA00004651"/>
    </source>
</evidence>
<comment type="subcellular location">
    <subcellularLocation>
        <location evidence="1">Cell membrane</location>
        <topology evidence="1">Multi-pass membrane protein</topology>
    </subcellularLocation>
</comment>
<feature type="compositionally biased region" description="Pro residues" evidence="8">
    <location>
        <begin position="12"/>
        <end position="24"/>
    </location>
</feature>
<evidence type="ECO:0000256" key="7">
    <source>
        <dbReference type="ARBA" id="ARBA00023136"/>
    </source>
</evidence>
<dbReference type="InterPro" id="IPR000522">
    <property type="entry name" value="ABC_transptr_permease_BtuC"/>
</dbReference>
<dbReference type="InterPro" id="IPR037294">
    <property type="entry name" value="ABC_BtuC-like"/>
</dbReference>
<feature type="transmembrane region" description="Helical" evidence="9">
    <location>
        <begin position="143"/>
        <end position="163"/>
    </location>
</feature>
<accession>A0A542YWM6</accession>
<dbReference type="CDD" id="cd06550">
    <property type="entry name" value="TM_ABC_iron-siderophores_like"/>
    <property type="match status" value="1"/>
</dbReference>
<feature type="transmembrane region" description="Helical" evidence="9">
    <location>
        <begin position="52"/>
        <end position="74"/>
    </location>
</feature>
<dbReference type="Proteomes" id="UP000319516">
    <property type="component" value="Unassembled WGS sequence"/>
</dbReference>
<feature type="compositionally biased region" description="Basic residues" evidence="8">
    <location>
        <begin position="33"/>
        <end position="43"/>
    </location>
</feature>
<feature type="region of interest" description="Disordered" evidence="8">
    <location>
        <begin position="1"/>
        <end position="49"/>
    </location>
</feature>
<dbReference type="NCBIfam" id="TIGR03869">
    <property type="entry name" value="F420-0_ABCperm"/>
    <property type="match status" value="1"/>
</dbReference>
<evidence type="ECO:0000256" key="3">
    <source>
        <dbReference type="ARBA" id="ARBA00022448"/>
    </source>
</evidence>